<dbReference type="HOGENOM" id="CLU_013370_2_1_1"/>
<dbReference type="PANTHER" id="PTHR47558:SF1">
    <property type="entry name" value="HISTONE DEACETYLASE HOS3"/>
    <property type="match status" value="1"/>
</dbReference>
<dbReference type="GO" id="GO:0010468">
    <property type="term" value="P:regulation of gene expression"/>
    <property type="evidence" value="ECO:0007669"/>
    <property type="project" value="UniProtKB-ARBA"/>
</dbReference>
<feature type="compositionally biased region" description="Basic and acidic residues" evidence="1">
    <location>
        <begin position="549"/>
        <end position="563"/>
    </location>
</feature>
<dbReference type="SUPFAM" id="SSF52768">
    <property type="entry name" value="Arginase/deacetylase"/>
    <property type="match status" value="1"/>
</dbReference>
<dbReference type="GO" id="GO:0005634">
    <property type="term" value="C:nucleus"/>
    <property type="evidence" value="ECO:0007669"/>
    <property type="project" value="TreeGrafter"/>
</dbReference>
<gene>
    <name evidence="3" type="ORF">M407DRAFT_30980</name>
</gene>
<dbReference type="OrthoDB" id="5232919at2759"/>
<keyword evidence="4" id="KW-1185">Reference proteome</keyword>
<feature type="domain" description="Histone deacetylase" evidence="2">
    <location>
        <begin position="40"/>
        <end position="362"/>
    </location>
</feature>
<evidence type="ECO:0000313" key="4">
    <source>
        <dbReference type="Proteomes" id="UP000054248"/>
    </source>
</evidence>
<name>A0A0C3PWH7_9AGAM</name>
<dbReference type="InterPro" id="IPR037138">
    <property type="entry name" value="His_deacetylse_dom_sf"/>
</dbReference>
<dbReference type="EMBL" id="KN823225">
    <property type="protein sequence ID" value="KIO19370.1"/>
    <property type="molecule type" value="Genomic_DNA"/>
</dbReference>
<reference evidence="3 4" key="1">
    <citation type="submission" date="2014-04" db="EMBL/GenBank/DDBJ databases">
        <authorList>
            <consortium name="DOE Joint Genome Institute"/>
            <person name="Kuo A."/>
            <person name="Girlanda M."/>
            <person name="Perotto S."/>
            <person name="Kohler A."/>
            <person name="Nagy L.G."/>
            <person name="Floudas D."/>
            <person name="Copeland A."/>
            <person name="Barry K.W."/>
            <person name="Cichocki N."/>
            <person name="Veneault-Fourrey C."/>
            <person name="LaButti K."/>
            <person name="Lindquist E.A."/>
            <person name="Lipzen A."/>
            <person name="Lundell T."/>
            <person name="Morin E."/>
            <person name="Murat C."/>
            <person name="Sun H."/>
            <person name="Tunlid A."/>
            <person name="Henrissat B."/>
            <person name="Grigoriev I.V."/>
            <person name="Hibbett D.S."/>
            <person name="Martin F."/>
            <person name="Nordberg H.P."/>
            <person name="Cantor M.N."/>
            <person name="Hua S.X."/>
        </authorList>
    </citation>
    <scope>NUCLEOTIDE SEQUENCE [LARGE SCALE GENOMIC DNA]</scope>
    <source>
        <strain evidence="3 4">MUT 4182</strain>
    </source>
</reference>
<accession>A0A0C3PWH7</accession>
<dbReference type="InterPro" id="IPR023696">
    <property type="entry name" value="Ureohydrolase_dom_sf"/>
</dbReference>
<feature type="compositionally biased region" description="Polar residues" evidence="1">
    <location>
        <begin position="492"/>
        <end position="502"/>
    </location>
</feature>
<dbReference type="STRING" id="1051891.A0A0C3PWH7"/>
<feature type="region of interest" description="Disordered" evidence="1">
    <location>
        <begin position="538"/>
        <end position="614"/>
    </location>
</feature>
<organism evidence="3 4">
    <name type="scientific">Tulasnella calospora MUT 4182</name>
    <dbReference type="NCBI Taxonomy" id="1051891"/>
    <lineage>
        <taxon>Eukaryota</taxon>
        <taxon>Fungi</taxon>
        <taxon>Dikarya</taxon>
        <taxon>Basidiomycota</taxon>
        <taxon>Agaricomycotina</taxon>
        <taxon>Agaricomycetes</taxon>
        <taxon>Cantharellales</taxon>
        <taxon>Tulasnellaceae</taxon>
        <taxon>Tulasnella</taxon>
    </lineage>
</organism>
<dbReference type="InterPro" id="IPR000286">
    <property type="entry name" value="HDACs"/>
</dbReference>
<dbReference type="Proteomes" id="UP000054248">
    <property type="component" value="Unassembled WGS sequence"/>
</dbReference>
<dbReference type="InterPro" id="IPR023801">
    <property type="entry name" value="His_deacetylse_dom"/>
</dbReference>
<dbReference type="PANTHER" id="PTHR47558">
    <property type="entry name" value="HISTONE DEACETYLASE HOS3"/>
    <property type="match status" value="1"/>
</dbReference>
<dbReference type="PRINTS" id="PR01270">
    <property type="entry name" value="HDASUPER"/>
</dbReference>
<sequence>MSQLDIEPASEVTSGPCHVIVSEATCSLQSHPGVSFIHANQEAQLVDGQDYLSRLRTWAEQSEVKVSEGASEIPEHLAQGDLYLCPESIDAMSGAVATVCQAVDEVVRTNTNTNWSPRAFVAIRPPGHHCGEDTPSGFCFINNVAVGAAHAFLQHNINRIIIFDIDLHHGNGTQKIAWSINSAAQRASLMPPESGVGLGPQIYYSSLHDILSYPYLPHPTTLPQDGNPDLVRDASISLGGAHGQYIENVHLEPYASEEDFHEDLYPQYYNRLFGQARRFVKAANAVSDNTLVFISCGFDACQHEYTYMSRHDRKVPVSFYERFAQDARLFAEEVAGGKLVSVLEGGYSDKALMSGAMAHLAGLAAARESSGGGGASWCSARSSWWSIDNLTKLEKVLKKPKSKKPRASGVGSEPLERWLQRAQELFASMDGMPTFPARPSAAALPHRMTLRDRSKKEATPEPTPAPSPVKDATKAGPSKKPRSSVGKGRGQPKTSPPNSTRVVSKANLEPDGDLPLEVETRLGALSLDYKSSTEELVNANVGGGTPKSLGDKDNSRPGIEFERPPAPNMPVGPPKTDAMSPLNPPLMIKIKIPKTSKAEDKHDDDELKSKEGRS</sequence>
<evidence type="ECO:0000259" key="2">
    <source>
        <dbReference type="Pfam" id="PF00850"/>
    </source>
</evidence>
<dbReference type="AlphaFoldDB" id="A0A0C3PWH7"/>
<reference evidence="4" key="2">
    <citation type="submission" date="2015-01" db="EMBL/GenBank/DDBJ databases">
        <title>Evolutionary Origins and Diversification of the Mycorrhizal Mutualists.</title>
        <authorList>
            <consortium name="DOE Joint Genome Institute"/>
            <consortium name="Mycorrhizal Genomics Consortium"/>
            <person name="Kohler A."/>
            <person name="Kuo A."/>
            <person name="Nagy L.G."/>
            <person name="Floudas D."/>
            <person name="Copeland A."/>
            <person name="Barry K.W."/>
            <person name="Cichocki N."/>
            <person name="Veneault-Fourrey C."/>
            <person name="LaButti K."/>
            <person name="Lindquist E.A."/>
            <person name="Lipzen A."/>
            <person name="Lundell T."/>
            <person name="Morin E."/>
            <person name="Murat C."/>
            <person name="Riley R."/>
            <person name="Ohm R."/>
            <person name="Sun H."/>
            <person name="Tunlid A."/>
            <person name="Henrissat B."/>
            <person name="Grigoriev I.V."/>
            <person name="Hibbett D.S."/>
            <person name="Martin F."/>
        </authorList>
    </citation>
    <scope>NUCLEOTIDE SEQUENCE [LARGE SCALE GENOMIC DNA]</scope>
    <source>
        <strain evidence="4">MUT 4182</strain>
    </source>
</reference>
<feature type="compositionally biased region" description="Pro residues" evidence="1">
    <location>
        <begin position="564"/>
        <end position="573"/>
    </location>
</feature>
<feature type="compositionally biased region" description="Basic and acidic residues" evidence="1">
    <location>
        <begin position="596"/>
        <end position="614"/>
    </location>
</feature>
<proteinExistence type="predicted"/>
<dbReference type="Pfam" id="PF00850">
    <property type="entry name" value="Hist_deacetyl"/>
    <property type="match status" value="1"/>
</dbReference>
<evidence type="ECO:0000256" key="1">
    <source>
        <dbReference type="SAM" id="MobiDB-lite"/>
    </source>
</evidence>
<evidence type="ECO:0000313" key="3">
    <source>
        <dbReference type="EMBL" id="KIO19370.1"/>
    </source>
</evidence>
<dbReference type="InterPro" id="IPR053244">
    <property type="entry name" value="HDAC_HD_type_1"/>
</dbReference>
<feature type="region of interest" description="Disordered" evidence="1">
    <location>
        <begin position="451"/>
        <end position="516"/>
    </location>
</feature>
<dbReference type="GO" id="GO:0004407">
    <property type="term" value="F:histone deacetylase activity"/>
    <property type="evidence" value="ECO:0007669"/>
    <property type="project" value="TreeGrafter"/>
</dbReference>
<dbReference type="Gene3D" id="3.40.800.20">
    <property type="entry name" value="Histone deacetylase domain"/>
    <property type="match status" value="1"/>
</dbReference>
<protein>
    <recommendedName>
        <fullName evidence="2">Histone deacetylase domain-containing protein</fullName>
    </recommendedName>
</protein>